<proteinExistence type="inferred from homology"/>
<dbReference type="AlphaFoldDB" id="A0AAW1C863"/>
<evidence type="ECO:0000256" key="3">
    <source>
        <dbReference type="ARBA" id="ARBA00023004"/>
    </source>
</evidence>
<dbReference type="Gene3D" id="3.10.120.10">
    <property type="entry name" value="Cytochrome b5-like heme/steroid binding domain"/>
    <property type="match status" value="1"/>
</dbReference>
<comment type="caution">
    <text evidence="6">The sequence shown here is derived from an EMBL/GenBank/DDBJ whole genome shotgun (WGS) entry which is preliminary data.</text>
</comment>
<dbReference type="Pfam" id="PF00173">
    <property type="entry name" value="Cyt-b5"/>
    <property type="match status" value="1"/>
</dbReference>
<organism evidence="6 7">
    <name type="scientific">Crotalus adamanteus</name>
    <name type="common">Eastern diamondback rattlesnake</name>
    <dbReference type="NCBI Taxonomy" id="8729"/>
    <lineage>
        <taxon>Eukaryota</taxon>
        <taxon>Metazoa</taxon>
        <taxon>Chordata</taxon>
        <taxon>Craniata</taxon>
        <taxon>Vertebrata</taxon>
        <taxon>Euteleostomi</taxon>
        <taxon>Lepidosauria</taxon>
        <taxon>Squamata</taxon>
        <taxon>Bifurcata</taxon>
        <taxon>Unidentata</taxon>
        <taxon>Episquamata</taxon>
        <taxon>Toxicofera</taxon>
        <taxon>Serpentes</taxon>
        <taxon>Colubroidea</taxon>
        <taxon>Viperidae</taxon>
        <taxon>Crotalinae</taxon>
        <taxon>Crotalus</taxon>
    </lineage>
</organism>
<evidence type="ECO:0000313" key="7">
    <source>
        <dbReference type="Proteomes" id="UP001474421"/>
    </source>
</evidence>
<dbReference type="InterPro" id="IPR050668">
    <property type="entry name" value="Cytochrome_b5"/>
</dbReference>
<keyword evidence="7" id="KW-1185">Reference proteome</keyword>
<gene>
    <name evidence="6" type="ORF">NXF25_001363</name>
</gene>
<dbReference type="InterPro" id="IPR001199">
    <property type="entry name" value="Cyt_B5-like_heme/steroid-bd"/>
</dbReference>
<evidence type="ECO:0000313" key="6">
    <source>
        <dbReference type="EMBL" id="KAK9410188.1"/>
    </source>
</evidence>
<dbReference type="SUPFAM" id="SSF55856">
    <property type="entry name" value="Cytochrome b5-like heme/steroid binding domain"/>
    <property type="match status" value="1"/>
</dbReference>
<dbReference type="InterPro" id="IPR036400">
    <property type="entry name" value="Cyt_B5-like_heme/steroid_sf"/>
</dbReference>
<reference evidence="6 7" key="1">
    <citation type="journal article" date="2024" name="Proc. Natl. Acad. Sci. U.S.A.">
        <title>The genetic regulatory architecture and epigenomic basis for age-related changes in rattlesnake venom.</title>
        <authorList>
            <person name="Hogan M.P."/>
            <person name="Holding M.L."/>
            <person name="Nystrom G.S."/>
            <person name="Colston T.J."/>
            <person name="Bartlett D.A."/>
            <person name="Mason A.J."/>
            <person name="Ellsworth S.A."/>
            <person name="Rautsaw R.M."/>
            <person name="Lawrence K.C."/>
            <person name="Strickland J.L."/>
            <person name="He B."/>
            <person name="Fraser P."/>
            <person name="Margres M.J."/>
            <person name="Gilbert D.M."/>
            <person name="Gibbs H.L."/>
            <person name="Parkinson C.L."/>
            <person name="Rokyta D.R."/>
        </authorList>
    </citation>
    <scope>NUCLEOTIDE SEQUENCE [LARGE SCALE GENOMIC DNA]</scope>
    <source>
        <strain evidence="6">DRR0105</strain>
    </source>
</reference>
<feature type="domain" description="Cytochrome b5 heme-binding" evidence="5">
    <location>
        <begin position="19"/>
        <end position="74"/>
    </location>
</feature>
<name>A0AAW1C863_CROAD</name>
<dbReference type="GO" id="GO:0020037">
    <property type="term" value="F:heme binding"/>
    <property type="evidence" value="ECO:0007669"/>
    <property type="project" value="TreeGrafter"/>
</dbReference>
<accession>A0AAW1C863</accession>
<dbReference type="EMBL" id="JAOTOJ010000001">
    <property type="protein sequence ID" value="KAK9410188.1"/>
    <property type="molecule type" value="Genomic_DNA"/>
</dbReference>
<evidence type="ECO:0000256" key="1">
    <source>
        <dbReference type="ARBA" id="ARBA00022617"/>
    </source>
</evidence>
<sequence>MPPQSGANGGRPETEPGVPRLFTWEEVGLRTGNGDLKEERWLVINRKVYDVSQFYLQHPGGPHLIRHYSGQDATVSPY</sequence>
<protein>
    <submittedName>
        <fullName evidence="6">Fatty acid desaturase 1-like</fullName>
    </submittedName>
</protein>
<keyword evidence="3" id="KW-0408">Iron</keyword>
<evidence type="ECO:0000256" key="4">
    <source>
        <dbReference type="ARBA" id="ARBA00038168"/>
    </source>
</evidence>
<dbReference type="SMART" id="SM01117">
    <property type="entry name" value="Cyt-b5"/>
    <property type="match status" value="1"/>
</dbReference>
<keyword evidence="1" id="KW-0349">Heme</keyword>
<dbReference type="Proteomes" id="UP001474421">
    <property type="component" value="Unassembled WGS sequence"/>
</dbReference>
<dbReference type="GO" id="GO:0016020">
    <property type="term" value="C:membrane"/>
    <property type="evidence" value="ECO:0007669"/>
    <property type="project" value="TreeGrafter"/>
</dbReference>
<keyword evidence="2" id="KW-0479">Metal-binding</keyword>
<dbReference type="GO" id="GO:0046872">
    <property type="term" value="F:metal ion binding"/>
    <property type="evidence" value="ECO:0007669"/>
    <property type="project" value="UniProtKB-KW"/>
</dbReference>
<dbReference type="PANTHER" id="PTHR19359">
    <property type="entry name" value="CYTOCHROME B5"/>
    <property type="match status" value="1"/>
</dbReference>
<comment type="similarity">
    <text evidence="4">Belongs to the cytochrome b5 family.</text>
</comment>
<evidence type="ECO:0000259" key="5">
    <source>
        <dbReference type="PROSITE" id="PS50255"/>
    </source>
</evidence>
<dbReference type="PROSITE" id="PS50255">
    <property type="entry name" value="CYTOCHROME_B5_2"/>
    <property type="match status" value="1"/>
</dbReference>
<evidence type="ECO:0000256" key="2">
    <source>
        <dbReference type="ARBA" id="ARBA00022723"/>
    </source>
</evidence>